<evidence type="ECO:0008006" key="3">
    <source>
        <dbReference type="Google" id="ProtNLM"/>
    </source>
</evidence>
<name>A0ABP6P401_9ACTN</name>
<protein>
    <recommendedName>
        <fullName evidence="3">OsmC-like protein</fullName>
    </recommendedName>
</protein>
<evidence type="ECO:0000313" key="2">
    <source>
        <dbReference type="Proteomes" id="UP001499924"/>
    </source>
</evidence>
<dbReference type="Pfam" id="PF02566">
    <property type="entry name" value="OsmC"/>
    <property type="match status" value="1"/>
</dbReference>
<dbReference type="InterPro" id="IPR015946">
    <property type="entry name" value="KH_dom-like_a/b"/>
</dbReference>
<reference evidence="2" key="1">
    <citation type="journal article" date="2019" name="Int. J. Syst. Evol. Microbiol.">
        <title>The Global Catalogue of Microorganisms (GCM) 10K type strain sequencing project: providing services to taxonomists for standard genome sequencing and annotation.</title>
        <authorList>
            <consortium name="The Broad Institute Genomics Platform"/>
            <consortium name="The Broad Institute Genome Sequencing Center for Infectious Disease"/>
            <person name="Wu L."/>
            <person name="Ma J."/>
        </authorList>
    </citation>
    <scope>NUCLEOTIDE SEQUENCE [LARGE SCALE GENOMIC DNA]</scope>
    <source>
        <strain evidence="2">JCM 15614</strain>
    </source>
</reference>
<dbReference type="InterPro" id="IPR036102">
    <property type="entry name" value="OsmC/Ohrsf"/>
</dbReference>
<sequence length="129" mass="13921">MQVQVQQVQGHRLEVTNGTAVAVVDGQSGTGESFRSVELLLASLGSCMIGTMLTEAEKQGIEVSDVRVQLRPVVTMAPERVSRIRMTMTFKGKVDDVQLKILTEAAESCKVHNSLHNGVATSLEIVPES</sequence>
<organism evidence="1 2">
    <name type="scientific">Blastococcus jejuensis</name>
    <dbReference type="NCBI Taxonomy" id="351224"/>
    <lineage>
        <taxon>Bacteria</taxon>
        <taxon>Bacillati</taxon>
        <taxon>Actinomycetota</taxon>
        <taxon>Actinomycetes</taxon>
        <taxon>Geodermatophilales</taxon>
        <taxon>Geodermatophilaceae</taxon>
        <taxon>Blastococcus</taxon>
    </lineage>
</organism>
<keyword evidence="2" id="KW-1185">Reference proteome</keyword>
<dbReference type="RefSeq" id="WP_344688556.1">
    <property type="nucleotide sequence ID" value="NZ_BAAAVV010000003.1"/>
</dbReference>
<comment type="caution">
    <text evidence="1">The sequence shown here is derived from an EMBL/GenBank/DDBJ whole genome shotgun (WGS) entry which is preliminary data.</text>
</comment>
<dbReference type="Proteomes" id="UP001499924">
    <property type="component" value="Unassembled WGS sequence"/>
</dbReference>
<evidence type="ECO:0000313" key="1">
    <source>
        <dbReference type="EMBL" id="GAA3166441.1"/>
    </source>
</evidence>
<dbReference type="InterPro" id="IPR003718">
    <property type="entry name" value="OsmC/Ohr_fam"/>
</dbReference>
<accession>A0ABP6P401</accession>
<dbReference type="EMBL" id="BAAAVV010000003">
    <property type="protein sequence ID" value="GAA3166441.1"/>
    <property type="molecule type" value="Genomic_DNA"/>
</dbReference>
<dbReference type="SUPFAM" id="SSF82784">
    <property type="entry name" value="OsmC-like"/>
    <property type="match status" value="1"/>
</dbReference>
<proteinExistence type="predicted"/>
<dbReference type="PANTHER" id="PTHR39624">
    <property type="entry name" value="PROTEIN INVOLVED IN RIMO-MEDIATED BETA-METHYLTHIOLATION OF RIBOSOMAL PROTEIN S12 YCAO"/>
    <property type="match status" value="1"/>
</dbReference>
<dbReference type="Gene3D" id="3.30.300.20">
    <property type="match status" value="1"/>
</dbReference>
<gene>
    <name evidence="1" type="ORF">GCM10010531_18820</name>
</gene>
<dbReference type="PANTHER" id="PTHR39624:SF2">
    <property type="entry name" value="OSMC-LIKE PROTEIN"/>
    <property type="match status" value="1"/>
</dbReference>